<organism evidence="7 8">
    <name type="scientific">Paracoccus tegillarcae</name>
    <dbReference type="NCBI Taxonomy" id="1529068"/>
    <lineage>
        <taxon>Bacteria</taxon>
        <taxon>Pseudomonadati</taxon>
        <taxon>Pseudomonadota</taxon>
        <taxon>Alphaproteobacteria</taxon>
        <taxon>Rhodobacterales</taxon>
        <taxon>Paracoccaceae</taxon>
        <taxon>Paracoccus</taxon>
    </lineage>
</organism>
<evidence type="ECO:0000256" key="5">
    <source>
        <dbReference type="SAM" id="MobiDB-lite"/>
    </source>
</evidence>
<dbReference type="OrthoDB" id="9800445at2"/>
<dbReference type="Gene3D" id="3.30.70.20">
    <property type="match status" value="2"/>
</dbReference>
<evidence type="ECO:0000313" key="8">
    <source>
        <dbReference type="Proteomes" id="UP000233742"/>
    </source>
</evidence>
<feature type="region of interest" description="Disordered" evidence="5">
    <location>
        <begin position="626"/>
        <end position="648"/>
    </location>
</feature>
<keyword evidence="8" id="KW-1185">Reference proteome</keyword>
<evidence type="ECO:0000256" key="4">
    <source>
        <dbReference type="ARBA" id="ARBA00023014"/>
    </source>
</evidence>
<dbReference type="Pfam" id="PF13187">
    <property type="entry name" value="Fer4_9"/>
    <property type="match status" value="1"/>
</dbReference>
<evidence type="ECO:0000256" key="1">
    <source>
        <dbReference type="ARBA" id="ARBA00022485"/>
    </source>
</evidence>
<keyword evidence="2" id="KW-0479">Metal-binding</keyword>
<dbReference type="InterPro" id="IPR017896">
    <property type="entry name" value="4Fe4S_Fe-S-bd"/>
</dbReference>
<proteinExistence type="predicted"/>
<feature type="domain" description="4Fe-4S ferredoxin-type" evidence="6">
    <location>
        <begin position="522"/>
        <end position="551"/>
    </location>
</feature>
<dbReference type="GO" id="GO:0046872">
    <property type="term" value="F:metal ion binding"/>
    <property type="evidence" value="ECO:0007669"/>
    <property type="project" value="UniProtKB-KW"/>
</dbReference>
<dbReference type="PROSITE" id="PS51379">
    <property type="entry name" value="4FE4S_FER_2"/>
    <property type="match status" value="3"/>
</dbReference>
<dbReference type="GO" id="GO:0051539">
    <property type="term" value="F:4 iron, 4 sulfur cluster binding"/>
    <property type="evidence" value="ECO:0007669"/>
    <property type="project" value="UniProtKB-KW"/>
</dbReference>
<evidence type="ECO:0000256" key="2">
    <source>
        <dbReference type="ARBA" id="ARBA00022723"/>
    </source>
</evidence>
<evidence type="ECO:0000256" key="3">
    <source>
        <dbReference type="ARBA" id="ARBA00023004"/>
    </source>
</evidence>
<evidence type="ECO:0000259" key="6">
    <source>
        <dbReference type="PROSITE" id="PS51379"/>
    </source>
</evidence>
<dbReference type="PROSITE" id="PS00198">
    <property type="entry name" value="4FE4S_FER_1"/>
    <property type="match status" value="2"/>
</dbReference>
<reference evidence="7 8" key="1">
    <citation type="submission" date="2017-12" db="EMBL/GenBank/DDBJ databases">
        <authorList>
            <person name="Hurst M.R.H."/>
        </authorList>
    </citation>
    <scope>NUCLEOTIDE SEQUENCE [LARGE SCALE GENOMIC DNA]</scope>
    <source>
        <strain evidence="7 8">BM15</strain>
    </source>
</reference>
<gene>
    <name evidence="7" type="ORF">CUV01_08580</name>
</gene>
<dbReference type="PANTHER" id="PTHR43687:SF4">
    <property type="entry name" value="BLR5484 PROTEIN"/>
    <property type="match status" value="1"/>
</dbReference>
<dbReference type="InterPro" id="IPR017900">
    <property type="entry name" value="4Fe4S_Fe_S_CS"/>
</dbReference>
<dbReference type="Pfam" id="PF12838">
    <property type="entry name" value="Fer4_7"/>
    <property type="match status" value="1"/>
</dbReference>
<dbReference type="PANTHER" id="PTHR43687">
    <property type="entry name" value="ADENYLYLSULFATE REDUCTASE, BETA SUBUNIT"/>
    <property type="match status" value="1"/>
</dbReference>
<keyword evidence="4" id="KW-0411">Iron-sulfur</keyword>
<dbReference type="EMBL" id="CP025408">
    <property type="protein sequence ID" value="AUH33439.1"/>
    <property type="molecule type" value="Genomic_DNA"/>
</dbReference>
<protein>
    <submittedName>
        <fullName evidence="7">(4Fe-4S)-binding protein</fullName>
    </submittedName>
</protein>
<dbReference type="SUPFAM" id="SSF54862">
    <property type="entry name" value="4Fe-4S ferredoxins"/>
    <property type="match status" value="1"/>
</dbReference>
<evidence type="ECO:0000313" key="7">
    <source>
        <dbReference type="EMBL" id="AUH33439.1"/>
    </source>
</evidence>
<keyword evidence="3" id="KW-0408">Iron</keyword>
<dbReference type="Proteomes" id="UP000233742">
    <property type="component" value="Chromosome"/>
</dbReference>
<name>A0A2K9EGG8_9RHOB</name>
<sequence length="648" mass="67580">MTKILLCDCLGSQKLNPARLEQATGQSMSSVHTDLCLRQIDAAASAIAEGDVLIACGQEARRFAEIAAGLGLDAPPCVDIRDRAGWTDDADATPKQAALLAEALLPQPETPSLDVVSAGTCLIIGSPEAALPAARELSEDMAITVLLSAPRLDEPLPDADFRIVSGRLSGVSGTLGAFHVSLDALQLLQPGGRGEPGFTPPRDGARSDCDVILDLSGGTPLFAAHDKRDGYLRADPGSPVAVAQAVAKAAHHVGTFEKPLHIRLDQGLCAHSRAGQAACSRCLNVCPTGALTSAGDHVAVDPMICAGCGGCASVCPSGAIEFENPPRDHLLRRIRTLAETFARAGGTNPRLLVHDTHGAEMIQLAARHGRGLPADVIPLLVDALPSFGHAEMLAALVSGFGEVTVLPGPQTERDALDGQITLALTMGAKGRLTVIEPAEPDGLSDALYGKAAPAPAPTALPMGSRRQVARLAARALGVDEITPLPEGAPYGAVLVDTGACTLCLSCVSLCPSGALMDNPDKPQLRFQEDACLQCGLCANLCPENAITLEPRFNPADAALSSVVLHEEEPFACIECGTLFGVASTVRRVVEKLEGHHPMFAGSAQSRLIQMCEDCRVRAQFSAGGTPVIAARPNPRVTEDYQQKPTKKQ</sequence>
<dbReference type="KEGG" id="paro:CUV01_08580"/>
<feature type="domain" description="4Fe-4S ferredoxin-type" evidence="6">
    <location>
        <begin position="296"/>
        <end position="325"/>
    </location>
</feature>
<feature type="domain" description="4Fe-4S ferredoxin-type" evidence="6">
    <location>
        <begin position="491"/>
        <end position="520"/>
    </location>
</feature>
<keyword evidence="1" id="KW-0004">4Fe-4S</keyword>
<accession>A0A2K9EGG8</accession>
<dbReference type="AlphaFoldDB" id="A0A2K9EGG8"/>
<dbReference type="InterPro" id="IPR050572">
    <property type="entry name" value="Fe-S_Ferredoxin"/>
</dbReference>
<dbReference type="RefSeq" id="WP_101460109.1">
    <property type="nucleotide sequence ID" value="NZ_CP025408.1"/>
</dbReference>